<sequence>MATDAPDRTQKASHYLQNIQLPPANIPTGYNFVLILCGLAIKGMVLEEEGKIAEAIFSYDHVSGLVQSYPNEKSEELNSWTEHALYRASLLKLRQG</sequence>
<gene>
    <name evidence="1" type="ORF">BCR41DRAFT_349621</name>
</gene>
<dbReference type="Proteomes" id="UP000193648">
    <property type="component" value="Unassembled WGS sequence"/>
</dbReference>
<dbReference type="EMBL" id="MCFF01000010">
    <property type="protein sequence ID" value="ORZ22755.1"/>
    <property type="molecule type" value="Genomic_DNA"/>
</dbReference>
<name>A0A1Y2GUN5_9FUNG</name>
<reference evidence="1 2" key="1">
    <citation type="submission" date="2016-07" db="EMBL/GenBank/DDBJ databases">
        <title>Pervasive Adenine N6-methylation of Active Genes in Fungi.</title>
        <authorList>
            <consortium name="DOE Joint Genome Institute"/>
            <person name="Mondo S.J."/>
            <person name="Dannebaum R.O."/>
            <person name="Kuo R.C."/>
            <person name="Labutti K."/>
            <person name="Haridas S."/>
            <person name="Kuo A."/>
            <person name="Salamov A."/>
            <person name="Ahrendt S.R."/>
            <person name="Lipzen A."/>
            <person name="Sullivan W."/>
            <person name="Andreopoulos W.B."/>
            <person name="Clum A."/>
            <person name="Lindquist E."/>
            <person name="Daum C."/>
            <person name="Ramamoorthy G.K."/>
            <person name="Gryganskyi A."/>
            <person name="Culley D."/>
            <person name="Magnuson J.K."/>
            <person name="James T.Y."/>
            <person name="O'Malley M.A."/>
            <person name="Stajich J.E."/>
            <person name="Spatafora J.W."/>
            <person name="Visel A."/>
            <person name="Grigoriev I.V."/>
        </authorList>
    </citation>
    <scope>NUCLEOTIDE SEQUENCE [LARGE SCALE GENOMIC DNA]</scope>
    <source>
        <strain evidence="1 2">NRRL 3116</strain>
    </source>
</reference>
<comment type="caution">
    <text evidence="1">The sequence shown here is derived from an EMBL/GenBank/DDBJ whole genome shotgun (WGS) entry which is preliminary data.</text>
</comment>
<dbReference type="AlphaFoldDB" id="A0A1Y2GUN5"/>
<dbReference type="STRING" id="64571.A0A1Y2GUN5"/>
<evidence type="ECO:0000313" key="2">
    <source>
        <dbReference type="Proteomes" id="UP000193648"/>
    </source>
</evidence>
<accession>A0A1Y2GUN5</accession>
<dbReference type="RefSeq" id="XP_021883309.1">
    <property type="nucleotide sequence ID" value="XM_022023498.1"/>
</dbReference>
<protein>
    <submittedName>
        <fullName evidence="1">Uncharacterized protein</fullName>
    </submittedName>
</protein>
<keyword evidence="2" id="KW-1185">Reference proteome</keyword>
<dbReference type="OrthoDB" id="29013at2759"/>
<evidence type="ECO:0000313" key="1">
    <source>
        <dbReference type="EMBL" id="ORZ22755.1"/>
    </source>
</evidence>
<proteinExistence type="predicted"/>
<organism evidence="1 2">
    <name type="scientific">Lobosporangium transversale</name>
    <dbReference type="NCBI Taxonomy" id="64571"/>
    <lineage>
        <taxon>Eukaryota</taxon>
        <taxon>Fungi</taxon>
        <taxon>Fungi incertae sedis</taxon>
        <taxon>Mucoromycota</taxon>
        <taxon>Mortierellomycotina</taxon>
        <taxon>Mortierellomycetes</taxon>
        <taxon>Mortierellales</taxon>
        <taxon>Mortierellaceae</taxon>
        <taxon>Lobosporangium</taxon>
    </lineage>
</organism>
<dbReference type="GeneID" id="33565342"/>
<dbReference type="InParanoid" id="A0A1Y2GUN5"/>